<sequence>MEQEFNLQRRPRRLGGLCKRVPSPNCGLSRAWDATPSLLERNAEFGKAPAWPPGIPSWPPALGGGDGVCPGEPAAERTAGAALDEPLRAVVTVLEEIQSREPLWSCAADRRCGWRPRGSVEGSRGRLFAIRLPRARTTVSPSFHLGGSGPDGDASPRETLSRLRGWAGWPSRGLRSRAVGAGAPRLPASGGPSTLRRRRETPASARPHPLRGPRPRSSEVGNAPRRGRNRGAAAPPAGAGRLRSRHAVLTLKVELALFPTHASGSPESVLFTRGKSPWRSGPSRPNGRSLWVPAAISLIPWPHYLQVLVCGCPSIDFDNHS</sequence>
<evidence type="ECO:0000313" key="2">
    <source>
        <dbReference type="RefSeq" id="XP_074214114.1"/>
    </source>
</evidence>
<evidence type="ECO:0000313" key="1">
    <source>
        <dbReference type="Proteomes" id="UP001732780"/>
    </source>
</evidence>
<reference evidence="2" key="1">
    <citation type="submission" date="2025-08" db="UniProtKB">
        <authorList>
            <consortium name="RefSeq"/>
        </authorList>
    </citation>
    <scope>IDENTIFICATION</scope>
    <source>
        <tissue evidence="2">Blood</tissue>
    </source>
</reference>
<name>A0AC58PVQ0_CAMBA</name>
<dbReference type="Proteomes" id="UP001732780">
    <property type="component" value="Chromosome 35"/>
</dbReference>
<gene>
    <name evidence="2" type="primary">LOC123614788</name>
</gene>
<keyword evidence="1" id="KW-1185">Reference proteome</keyword>
<dbReference type="RefSeq" id="XP_074214114.1">
    <property type="nucleotide sequence ID" value="XM_074358013.1"/>
</dbReference>
<protein>
    <submittedName>
        <fullName evidence="2">Uncharacterized protein LOC123614788</fullName>
    </submittedName>
</protein>
<proteinExistence type="predicted"/>
<organism evidence="1 2">
    <name type="scientific">Camelus bactrianus</name>
    <name type="common">Bactrian camel</name>
    <dbReference type="NCBI Taxonomy" id="9837"/>
    <lineage>
        <taxon>Eukaryota</taxon>
        <taxon>Metazoa</taxon>
        <taxon>Chordata</taxon>
        <taxon>Craniata</taxon>
        <taxon>Vertebrata</taxon>
        <taxon>Euteleostomi</taxon>
        <taxon>Mammalia</taxon>
        <taxon>Eutheria</taxon>
        <taxon>Laurasiatheria</taxon>
        <taxon>Artiodactyla</taxon>
        <taxon>Tylopoda</taxon>
        <taxon>Camelidae</taxon>
        <taxon>Camelus</taxon>
    </lineage>
</organism>
<accession>A0AC58PVQ0</accession>